<protein>
    <submittedName>
        <fullName evidence="1">Uncharacterized protein</fullName>
    </submittedName>
</protein>
<dbReference type="HOGENOM" id="CLU_2063000_0_0_1"/>
<dbReference type="OrthoDB" id="5514856at2759"/>
<sequence length="119" mass="13719">MGNCYRTTEHLRFRAVVDSVPGRTRSRRTWLELFRPPNPYLDLCRTFKKSQVESGRRGFYDIQDPGVFLTALSCTQIPIIVRYTACQRARLRDTVSQSVLHVKTVSANINIMYFAGIFA</sequence>
<keyword evidence="2" id="KW-1185">Reference proteome</keyword>
<gene>
    <name evidence="1" type="ORF">CY34DRAFT_133779</name>
</gene>
<evidence type="ECO:0000313" key="2">
    <source>
        <dbReference type="Proteomes" id="UP000054485"/>
    </source>
</evidence>
<dbReference type="Proteomes" id="UP000054485">
    <property type="component" value="Unassembled WGS sequence"/>
</dbReference>
<dbReference type="AlphaFoldDB" id="A0A0D0AL89"/>
<evidence type="ECO:0000313" key="1">
    <source>
        <dbReference type="EMBL" id="KIK42621.1"/>
    </source>
</evidence>
<name>A0A0D0AL89_9AGAM</name>
<dbReference type="EMBL" id="KN835233">
    <property type="protein sequence ID" value="KIK42621.1"/>
    <property type="molecule type" value="Genomic_DNA"/>
</dbReference>
<reference evidence="2" key="2">
    <citation type="submission" date="2015-01" db="EMBL/GenBank/DDBJ databases">
        <title>Evolutionary Origins and Diversification of the Mycorrhizal Mutualists.</title>
        <authorList>
            <consortium name="DOE Joint Genome Institute"/>
            <consortium name="Mycorrhizal Genomics Consortium"/>
            <person name="Kohler A."/>
            <person name="Kuo A."/>
            <person name="Nagy L.G."/>
            <person name="Floudas D."/>
            <person name="Copeland A."/>
            <person name="Barry K.W."/>
            <person name="Cichocki N."/>
            <person name="Veneault-Fourrey C."/>
            <person name="LaButti K."/>
            <person name="Lindquist E.A."/>
            <person name="Lipzen A."/>
            <person name="Lundell T."/>
            <person name="Morin E."/>
            <person name="Murat C."/>
            <person name="Riley R."/>
            <person name="Ohm R."/>
            <person name="Sun H."/>
            <person name="Tunlid A."/>
            <person name="Henrissat B."/>
            <person name="Grigoriev I.V."/>
            <person name="Hibbett D.S."/>
            <person name="Martin F."/>
        </authorList>
    </citation>
    <scope>NUCLEOTIDE SEQUENCE [LARGE SCALE GENOMIC DNA]</scope>
    <source>
        <strain evidence="2">UH-Slu-Lm8-n1</strain>
    </source>
</reference>
<proteinExistence type="predicted"/>
<dbReference type="InParanoid" id="A0A0D0AL89"/>
<accession>A0A0D0AL89</accession>
<reference evidence="1 2" key="1">
    <citation type="submission" date="2014-04" db="EMBL/GenBank/DDBJ databases">
        <authorList>
            <consortium name="DOE Joint Genome Institute"/>
            <person name="Kuo A."/>
            <person name="Ruytinx J."/>
            <person name="Rineau F."/>
            <person name="Colpaert J."/>
            <person name="Kohler A."/>
            <person name="Nagy L.G."/>
            <person name="Floudas D."/>
            <person name="Copeland A."/>
            <person name="Barry K.W."/>
            <person name="Cichocki N."/>
            <person name="Veneault-Fourrey C."/>
            <person name="LaButti K."/>
            <person name="Lindquist E.A."/>
            <person name="Lipzen A."/>
            <person name="Lundell T."/>
            <person name="Morin E."/>
            <person name="Murat C."/>
            <person name="Sun H."/>
            <person name="Tunlid A."/>
            <person name="Henrissat B."/>
            <person name="Grigoriev I.V."/>
            <person name="Hibbett D.S."/>
            <person name="Martin F."/>
            <person name="Nordberg H.P."/>
            <person name="Cantor M.N."/>
            <person name="Hua S.X."/>
        </authorList>
    </citation>
    <scope>NUCLEOTIDE SEQUENCE [LARGE SCALE GENOMIC DNA]</scope>
    <source>
        <strain evidence="1 2">UH-Slu-Lm8-n1</strain>
    </source>
</reference>
<organism evidence="1 2">
    <name type="scientific">Suillus luteus UH-Slu-Lm8-n1</name>
    <dbReference type="NCBI Taxonomy" id="930992"/>
    <lineage>
        <taxon>Eukaryota</taxon>
        <taxon>Fungi</taxon>
        <taxon>Dikarya</taxon>
        <taxon>Basidiomycota</taxon>
        <taxon>Agaricomycotina</taxon>
        <taxon>Agaricomycetes</taxon>
        <taxon>Agaricomycetidae</taxon>
        <taxon>Boletales</taxon>
        <taxon>Suillineae</taxon>
        <taxon>Suillaceae</taxon>
        <taxon>Suillus</taxon>
    </lineage>
</organism>